<organism evidence="1 2">
    <name type="scientific">Emiliania huxleyi (strain CCMP1516)</name>
    <dbReference type="NCBI Taxonomy" id="280463"/>
    <lineage>
        <taxon>Eukaryota</taxon>
        <taxon>Haptista</taxon>
        <taxon>Haptophyta</taxon>
        <taxon>Prymnesiophyceae</taxon>
        <taxon>Isochrysidales</taxon>
        <taxon>Noelaerhabdaceae</taxon>
        <taxon>Emiliania</taxon>
    </lineage>
</organism>
<dbReference type="EnsemblProtists" id="EOD07459">
    <property type="protein sequence ID" value="EOD07459"/>
    <property type="gene ID" value="EMIHUDRAFT_438537"/>
</dbReference>
<reference evidence="2" key="1">
    <citation type="journal article" date="2013" name="Nature">
        <title>Pan genome of the phytoplankton Emiliania underpins its global distribution.</title>
        <authorList>
            <person name="Read B.A."/>
            <person name="Kegel J."/>
            <person name="Klute M.J."/>
            <person name="Kuo A."/>
            <person name="Lefebvre S.C."/>
            <person name="Maumus F."/>
            <person name="Mayer C."/>
            <person name="Miller J."/>
            <person name="Monier A."/>
            <person name="Salamov A."/>
            <person name="Young J."/>
            <person name="Aguilar M."/>
            <person name="Claverie J.M."/>
            <person name="Frickenhaus S."/>
            <person name="Gonzalez K."/>
            <person name="Herman E.K."/>
            <person name="Lin Y.C."/>
            <person name="Napier J."/>
            <person name="Ogata H."/>
            <person name="Sarno A.F."/>
            <person name="Shmutz J."/>
            <person name="Schroeder D."/>
            <person name="de Vargas C."/>
            <person name="Verret F."/>
            <person name="von Dassow P."/>
            <person name="Valentin K."/>
            <person name="Van de Peer Y."/>
            <person name="Wheeler G."/>
            <person name="Dacks J.B."/>
            <person name="Delwiche C.F."/>
            <person name="Dyhrman S.T."/>
            <person name="Glockner G."/>
            <person name="John U."/>
            <person name="Richards T."/>
            <person name="Worden A.Z."/>
            <person name="Zhang X."/>
            <person name="Grigoriev I.V."/>
            <person name="Allen A.E."/>
            <person name="Bidle K."/>
            <person name="Borodovsky M."/>
            <person name="Bowler C."/>
            <person name="Brownlee C."/>
            <person name="Cock J.M."/>
            <person name="Elias M."/>
            <person name="Gladyshev V.N."/>
            <person name="Groth M."/>
            <person name="Guda C."/>
            <person name="Hadaegh A."/>
            <person name="Iglesias-Rodriguez M.D."/>
            <person name="Jenkins J."/>
            <person name="Jones B.M."/>
            <person name="Lawson T."/>
            <person name="Leese F."/>
            <person name="Lindquist E."/>
            <person name="Lobanov A."/>
            <person name="Lomsadze A."/>
            <person name="Malik S.B."/>
            <person name="Marsh M.E."/>
            <person name="Mackinder L."/>
            <person name="Mock T."/>
            <person name="Mueller-Roeber B."/>
            <person name="Pagarete A."/>
            <person name="Parker M."/>
            <person name="Probert I."/>
            <person name="Quesneville H."/>
            <person name="Raines C."/>
            <person name="Rensing S.A."/>
            <person name="Riano-Pachon D.M."/>
            <person name="Richier S."/>
            <person name="Rokitta S."/>
            <person name="Shiraiwa Y."/>
            <person name="Soanes D.M."/>
            <person name="van der Giezen M."/>
            <person name="Wahlund T.M."/>
            <person name="Williams B."/>
            <person name="Wilson W."/>
            <person name="Wolfe G."/>
            <person name="Wurch L.L."/>
        </authorList>
    </citation>
    <scope>NUCLEOTIDE SEQUENCE</scope>
</reference>
<dbReference type="AlphaFoldDB" id="A0A0D3I874"/>
<keyword evidence="2" id="KW-1185">Reference proteome</keyword>
<sequence length="116" mass="13398">MSEAADSFKDIAVPEGSDRRELYKSPYRAIYTYKMSAQELDEKFREAITGDHQKGGWQIKNDERVKYVGKLEVSKEVSEDGDPSNKKKLDYKVSFEDYPEAGMSALKYYTIQSYTK</sequence>
<evidence type="ECO:0000313" key="1">
    <source>
        <dbReference type="EnsemblProtists" id="EOD07459"/>
    </source>
</evidence>
<accession>A0A0D3I874</accession>
<reference evidence="1" key="2">
    <citation type="submission" date="2024-10" db="UniProtKB">
        <authorList>
            <consortium name="EnsemblProtists"/>
        </authorList>
    </citation>
    <scope>IDENTIFICATION</scope>
</reference>
<name>A0A0D3I874_EMIH1</name>
<proteinExistence type="predicted"/>
<dbReference type="GeneID" id="17253609"/>
<protein>
    <recommendedName>
        <fullName evidence="3">START domain-containing protein</fullName>
    </recommendedName>
</protein>
<dbReference type="RefSeq" id="XP_005759888.1">
    <property type="nucleotide sequence ID" value="XM_005759831.1"/>
</dbReference>
<dbReference type="Proteomes" id="UP000013827">
    <property type="component" value="Unassembled WGS sequence"/>
</dbReference>
<evidence type="ECO:0008006" key="3">
    <source>
        <dbReference type="Google" id="ProtNLM"/>
    </source>
</evidence>
<dbReference type="HOGENOM" id="CLU_2101547_0_0_1"/>
<dbReference type="PaxDb" id="2903-EOD07459"/>
<dbReference type="KEGG" id="ehx:EMIHUDRAFT_438537"/>
<evidence type="ECO:0000313" key="2">
    <source>
        <dbReference type="Proteomes" id="UP000013827"/>
    </source>
</evidence>
<dbReference type="OMA" id="MSALKYY"/>